<evidence type="ECO:0000313" key="3">
    <source>
        <dbReference type="Proteomes" id="UP001595792"/>
    </source>
</evidence>
<organism evidence="2 3">
    <name type="scientific">Pedobacter jamesrossensis</name>
    <dbReference type="NCBI Taxonomy" id="1908238"/>
    <lineage>
        <taxon>Bacteria</taxon>
        <taxon>Pseudomonadati</taxon>
        <taxon>Bacteroidota</taxon>
        <taxon>Sphingobacteriia</taxon>
        <taxon>Sphingobacteriales</taxon>
        <taxon>Sphingobacteriaceae</taxon>
        <taxon>Pedobacter</taxon>
    </lineage>
</organism>
<gene>
    <name evidence="2" type="ORF">ACFOUY_17290</name>
</gene>
<reference evidence="3" key="1">
    <citation type="journal article" date="2019" name="Int. J. Syst. Evol. Microbiol.">
        <title>The Global Catalogue of Microorganisms (GCM) 10K type strain sequencing project: providing services to taxonomists for standard genome sequencing and annotation.</title>
        <authorList>
            <consortium name="The Broad Institute Genomics Platform"/>
            <consortium name="The Broad Institute Genome Sequencing Center for Infectious Disease"/>
            <person name="Wu L."/>
            <person name="Ma J."/>
        </authorList>
    </citation>
    <scope>NUCLEOTIDE SEQUENCE [LARGE SCALE GENOMIC DNA]</scope>
    <source>
        <strain evidence="3">CCM 8689</strain>
    </source>
</reference>
<keyword evidence="3" id="KW-1185">Reference proteome</keyword>
<feature type="region of interest" description="Disordered" evidence="1">
    <location>
        <begin position="1"/>
        <end position="52"/>
    </location>
</feature>
<accession>A0ABV8NPQ9</accession>
<name>A0ABV8NPQ9_9SPHI</name>
<sequence length="52" mass="5915">MNKEKKTEEEKKNPDQPAYAKEEIPFADGEGTKLDQESDKSKSKENESKNEG</sequence>
<evidence type="ECO:0000256" key="1">
    <source>
        <dbReference type="SAM" id="MobiDB-lite"/>
    </source>
</evidence>
<evidence type="ECO:0000313" key="2">
    <source>
        <dbReference type="EMBL" id="MFC4198464.1"/>
    </source>
</evidence>
<dbReference type="RefSeq" id="WP_378962457.1">
    <property type="nucleotide sequence ID" value="NZ_JBHRXC010000016.1"/>
</dbReference>
<proteinExistence type="predicted"/>
<comment type="caution">
    <text evidence="2">The sequence shown here is derived from an EMBL/GenBank/DDBJ whole genome shotgun (WGS) entry which is preliminary data.</text>
</comment>
<dbReference type="Proteomes" id="UP001595792">
    <property type="component" value="Unassembled WGS sequence"/>
</dbReference>
<protein>
    <submittedName>
        <fullName evidence="2">Uncharacterized protein</fullName>
    </submittedName>
</protein>
<dbReference type="EMBL" id="JBHSBY010000139">
    <property type="protein sequence ID" value="MFC4198464.1"/>
    <property type="molecule type" value="Genomic_DNA"/>
</dbReference>